<dbReference type="Gene3D" id="3.40.50.300">
    <property type="entry name" value="P-loop containing nucleotide triphosphate hydrolases"/>
    <property type="match status" value="1"/>
</dbReference>
<evidence type="ECO:0000256" key="6">
    <source>
        <dbReference type="ARBA" id="ARBA00049033"/>
    </source>
</evidence>
<dbReference type="KEGG" id="vne:CFK40_11300"/>
<keyword evidence="5 8" id="KW-0067">ATP-binding</keyword>
<dbReference type="RefSeq" id="WP_089532403.1">
    <property type="nucleotide sequence ID" value="NZ_CP022437.1"/>
</dbReference>
<feature type="binding site" evidence="8">
    <location>
        <begin position="65"/>
        <end position="72"/>
    </location>
    <ligand>
        <name>ATP</name>
        <dbReference type="ChEBI" id="CHEBI:30616"/>
    </ligand>
</feature>
<dbReference type="CDD" id="cd00477">
    <property type="entry name" value="FTHFS"/>
    <property type="match status" value="1"/>
</dbReference>
<dbReference type="EC" id="6.3.4.3" evidence="8"/>
<proteinExistence type="inferred from homology"/>
<protein>
    <recommendedName>
        <fullName evidence="8">Formate--tetrahydrofolate ligase</fullName>
        <ecNumber evidence="8">6.3.4.3</ecNumber>
    </recommendedName>
    <alternativeName>
        <fullName evidence="8">Formyltetrahydrofolate synthetase</fullName>
        <shortName evidence="8">FHS</shortName>
        <shortName evidence="8">FTHFS</shortName>
    </alternativeName>
</protein>
<keyword evidence="2 8" id="KW-0554">One-carbon metabolism</keyword>
<dbReference type="SUPFAM" id="SSF52540">
    <property type="entry name" value="P-loop containing nucleoside triphosphate hydrolases"/>
    <property type="match status" value="1"/>
</dbReference>
<sequence>MKTDIEIAQEAKLKSIGDIAKDLHLTENDWEPYGHTKAKLSDNLLKKLQDKPNGKVILVTSINPTPAGEGKSTVTVGLGQALNKLNKKAIIALREPSLGPVMGMKGGAAGGGYSQVLPMEDINLHFTGDLHAITSANNALSAIIDNHIHRGNELNIDPRRVEWKRVMDMNDRVLRQIVVGLGGPLRGIPREDGFTITVASEIMAILCLSTGLEDLKKRIARIVIGYTYEEEPVTVKDLKIEGALTLLLKDAIKPNLVQTTENTPAIIHGGPFANIAHGCNSIMATKTAAKLGEYVVTEAGFGADLGAEKFLDIKSRAGEIDTAAVVIVATVRALKMHGGVDKNNLKEENVEALKNGMSNLKKHIETVEQFGLPYVIAINKFPTDSEAETDFIHHWCESHGAEVALTDVWARGGEGGIDLAKKVMAKADSDDRNFNYTYEINETLETKIRMIAQKVYGADNIELSQKAKKQLMFYEKQGWGKLPICMAKTQYSLSDDPTLLGRPEGFTVSIREVQASIGAGFIVVLTGEMMTMPGLPKKPAAYNMDVTEDGKIVGLF</sequence>
<evidence type="ECO:0000256" key="1">
    <source>
        <dbReference type="ARBA" id="ARBA00004777"/>
    </source>
</evidence>
<dbReference type="Gene3D" id="3.30.1510.10">
    <property type="entry name" value="Domain 2, N(10)-formyltetrahydrofolate synthetase"/>
    <property type="match status" value="1"/>
</dbReference>
<dbReference type="Gene3D" id="3.10.410.10">
    <property type="entry name" value="Formyltetrahydrofolate synthetase, domain 3"/>
    <property type="match status" value="1"/>
</dbReference>
<organism evidence="9 10">
    <name type="scientific">Virgibacillus necropolis</name>
    <dbReference type="NCBI Taxonomy" id="163877"/>
    <lineage>
        <taxon>Bacteria</taxon>
        <taxon>Bacillati</taxon>
        <taxon>Bacillota</taxon>
        <taxon>Bacilli</taxon>
        <taxon>Bacillales</taxon>
        <taxon>Bacillaceae</taxon>
        <taxon>Virgibacillus</taxon>
    </lineage>
</organism>
<dbReference type="PROSITE" id="PS00722">
    <property type="entry name" value="FTHFS_2"/>
    <property type="match status" value="1"/>
</dbReference>
<gene>
    <name evidence="8" type="primary">fhs</name>
    <name evidence="9" type="ORF">CFK40_11300</name>
</gene>
<dbReference type="InterPro" id="IPR000559">
    <property type="entry name" value="Formate_THF_ligase"/>
</dbReference>
<evidence type="ECO:0000313" key="10">
    <source>
        <dbReference type="Proteomes" id="UP000204391"/>
    </source>
</evidence>
<evidence type="ECO:0000256" key="2">
    <source>
        <dbReference type="ARBA" id="ARBA00022563"/>
    </source>
</evidence>
<dbReference type="InterPro" id="IPR020628">
    <property type="entry name" value="Formate_THF_ligase_CS"/>
</dbReference>
<dbReference type="OrthoDB" id="9761733at2"/>
<dbReference type="PROSITE" id="PS00721">
    <property type="entry name" value="FTHFS_1"/>
    <property type="match status" value="1"/>
</dbReference>
<evidence type="ECO:0000256" key="3">
    <source>
        <dbReference type="ARBA" id="ARBA00022598"/>
    </source>
</evidence>
<dbReference type="AlphaFoldDB" id="A0A221MD48"/>
<dbReference type="UniPathway" id="UPA00193"/>
<dbReference type="NCBIfam" id="NF010030">
    <property type="entry name" value="PRK13505.1"/>
    <property type="match status" value="1"/>
</dbReference>
<evidence type="ECO:0000256" key="7">
    <source>
        <dbReference type="ARBA" id="ARBA00061363"/>
    </source>
</evidence>
<comment type="catalytic activity">
    <reaction evidence="6 8">
        <text>(6S)-5,6,7,8-tetrahydrofolate + formate + ATP = (6R)-10-formyltetrahydrofolate + ADP + phosphate</text>
        <dbReference type="Rhea" id="RHEA:20221"/>
        <dbReference type="ChEBI" id="CHEBI:15740"/>
        <dbReference type="ChEBI" id="CHEBI:30616"/>
        <dbReference type="ChEBI" id="CHEBI:43474"/>
        <dbReference type="ChEBI" id="CHEBI:57453"/>
        <dbReference type="ChEBI" id="CHEBI:195366"/>
        <dbReference type="ChEBI" id="CHEBI:456216"/>
        <dbReference type="EC" id="6.3.4.3"/>
    </reaction>
</comment>
<dbReference type="HAMAP" id="MF_01543">
    <property type="entry name" value="FTHFS"/>
    <property type="match status" value="1"/>
</dbReference>
<reference evidence="9 10" key="1">
    <citation type="journal article" date="2003" name="Int. J. Syst. Evol. Microbiol.">
        <title>Virgibacillus carmonensis sp. nov., Virgibacillus necropolis sp. nov. and Virgibacillus picturae sp. nov., three novel species isolated from deteriorated mural paintings, transfer of the species of the genus salibacillus to Virgibacillus, as Virgibacillus marismortui comb. nov. and Virgibacillus salexigens comb. nov., and emended description of the genus Virgibacillus.</title>
        <authorList>
            <person name="Heyrman J."/>
            <person name="Logan N.A."/>
            <person name="Busse H.J."/>
            <person name="Balcaen A."/>
            <person name="Lebbe L."/>
            <person name="Rodriguez-Diaz M."/>
            <person name="Swings J."/>
            <person name="De Vos P."/>
        </authorList>
    </citation>
    <scope>NUCLEOTIDE SEQUENCE [LARGE SCALE GENOMIC DNA]</scope>
    <source>
        <strain evidence="9 10">LMG 19488</strain>
    </source>
</reference>
<comment type="pathway">
    <text evidence="1 8">One-carbon metabolism; tetrahydrofolate interconversion.</text>
</comment>
<dbReference type="FunFam" id="3.10.410.10:FF:000001">
    <property type="entry name" value="Putative formate--tetrahydrofolate ligase"/>
    <property type="match status" value="1"/>
</dbReference>
<evidence type="ECO:0000256" key="5">
    <source>
        <dbReference type="ARBA" id="ARBA00022840"/>
    </source>
</evidence>
<keyword evidence="3 8" id="KW-0436">Ligase</keyword>
<dbReference type="Proteomes" id="UP000204391">
    <property type="component" value="Chromosome"/>
</dbReference>
<comment type="similarity">
    <text evidence="7 8">Belongs to the formate--tetrahydrofolate ligase family.</text>
</comment>
<evidence type="ECO:0000256" key="4">
    <source>
        <dbReference type="ARBA" id="ARBA00022741"/>
    </source>
</evidence>
<evidence type="ECO:0000256" key="8">
    <source>
        <dbReference type="HAMAP-Rule" id="MF_01543"/>
    </source>
</evidence>
<dbReference type="GO" id="GO:0035999">
    <property type="term" value="P:tetrahydrofolate interconversion"/>
    <property type="evidence" value="ECO:0007669"/>
    <property type="project" value="UniProtKB-UniRule"/>
</dbReference>
<accession>A0A221MD48</accession>
<dbReference type="Pfam" id="PF01268">
    <property type="entry name" value="FTHFS"/>
    <property type="match status" value="1"/>
</dbReference>
<name>A0A221MD48_9BACI</name>
<dbReference type="GO" id="GO:0005524">
    <property type="term" value="F:ATP binding"/>
    <property type="evidence" value="ECO:0007669"/>
    <property type="project" value="UniProtKB-UniRule"/>
</dbReference>
<dbReference type="InterPro" id="IPR027417">
    <property type="entry name" value="P-loop_NTPase"/>
</dbReference>
<dbReference type="EMBL" id="CP022437">
    <property type="protein sequence ID" value="ASN05554.1"/>
    <property type="molecule type" value="Genomic_DNA"/>
</dbReference>
<dbReference type="GO" id="GO:0004329">
    <property type="term" value="F:formate-tetrahydrofolate ligase activity"/>
    <property type="evidence" value="ECO:0007669"/>
    <property type="project" value="UniProtKB-UniRule"/>
</dbReference>
<dbReference type="FunFam" id="3.30.1510.10:FF:000001">
    <property type="entry name" value="Formate--tetrahydrofolate ligase"/>
    <property type="match status" value="1"/>
</dbReference>
<keyword evidence="10" id="KW-1185">Reference proteome</keyword>
<keyword evidence="4 8" id="KW-0547">Nucleotide-binding</keyword>
<evidence type="ECO:0000313" key="9">
    <source>
        <dbReference type="EMBL" id="ASN05554.1"/>
    </source>
</evidence>